<dbReference type="Gene3D" id="1.20.810.10">
    <property type="entry name" value="Cytochrome Bc1 Complex, Chain C"/>
    <property type="match status" value="1"/>
</dbReference>
<evidence type="ECO:0000256" key="3">
    <source>
        <dbReference type="ARBA" id="ARBA00022617"/>
    </source>
</evidence>
<feature type="transmembrane region" description="Helical" evidence="11">
    <location>
        <begin position="325"/>
        <end position="343"/>
    </location>
</feature>
<dbReference type="InterPro" id="IPR027387">
    <property type="entry name" value="Cytb/b6-like_sf"/>
</dbReference>
<dbReference type="PANTHER" id="PTHR19271:SF16">
    <property type="entry name" value="CYTOCHROME B"/>
    <property type="match status" value="1"/>
</dbReference>
<evidence type="ECO:0000256" key="9">
    <source>
        <dbReference type="ARBA" id="ARBA00023004"/>
    </source>
</evidence>
<keyword evidence="5 11" id="KW-0812">Transmembrane</keyword>
<dbReference type="Pfam" id="PF00032">
    <property type="entry name" value="Cytochrom_B_C"/>
    <property type="match status" value="1"/>
</dbReference>
<dbReference type="InterPro" id="IPR005797">
    <property type="entry name" value="Cyt_b/b6_N"/>
</dbReference>
<feature type="transmembrane region" description="Helical" evidence="11">
    <location>
        <begin position="158"/>
        <end position="179"/>
    </location>
</feature>
<dbReference type="InterPro" id="IPR005798">
    <property type="entry name" value="Cyt_b/b6_C"/>
</dbReference>
<keyword evidence="9" id="KW-0408">Iron</keyword>
<evidence type="ECO:0000256" key="11">
    <source>
        <dbReference type="SAM" id="Phobius"/>
    </source>
</evidence>
<dbReference type="EMBL" id="CP015578">
    <property type="protein sequence ID" value="ARQ97054.1"/>
    <property type="molecule type" value="Genomic_DNA"/>
</dbReference>
<feature type="transmembrane region" description="Helical" evidence="11">
    <location>
        <begin position="258"/>
        <end position="280"/>
    </location>
</feature>
<dbReference type="GO" id="GO:0009055">
    <property type="term" value="F:electron transfer activity"/>
    <property type="evidence" value="ECO:0007669"/>
    <property type="project" value="InterPro"/>
</dbReference>
<keyword evidence="4" id="KW-0679">Respiratory chain</keyword>
<dbReference type="InterPro" id="IPR016174">
    <property type="entry name" value="Di-haem_cyt_TM"/>
</dbReference>
<feature type="domain" description="Cytochrome b/b6 C-terminal region profile" evidence="13">
    <location>
        <begin position="239"/>
        <end position="415"/>
    </location>
</feature>
<protein>
    <submittedName>
        <fullName evidence="14">Ubiquinol cytochrome c oxidoreductase PetABC, cytochrome b subunit</fullName>
        <ecNumber evidence="14">1.10.2.2</ecNumber>
    </submittedName>
</protein>
<proteinExistence type="predicted"/>
<feature type="domain" description="Cytochrome b/b6 N-terminal region profile" evidence="12">
    <location>
        <begin position="10"/>
        <end position="223"/>
    </location>
</feature>
<feature type="transmembrane region" description="Helical" evidence="11">
    <location>
        <begin position="191"/>
        <end position="212"/>
    </location>
</feature>
<keyword evidence="8 11" id="KW-1133">Transmembrane helix</keyword>
<evidence type="ECO:0000256" key="1">
    <source>
        <dbReference type="ARBA" id="ARBA00004141"/>
    </source>
</evidence>
<keyword evidence="6" id="KW-0479">Metal-binding</keyword>
<evidence type="ECO:0000256" key="6">
    <source>
        <dbReference type="ARBA" id="ARBA00022723"/>
    </source>
</evidence>
<name>A0A1X9SLG7_9BACT</name>
<keyword evidence="14" id="KW-0560">Oxidoreductase</keyword>
<reference evidence="14" key="1">
    <citation type="journal article" date="2017" name="Genome Biol. Evol.">
        <title>Comparative genomic analysis identifies a Campylobacter clade deficient in selenium metabolism.</title>
        <authorList>
            <person name="Miller W.G."/>
            <person name="Yee E."/>
            <person name="Lopes B.S."/>
            <person name="Chapman M.H."/>
            <person name="Huynh S."/>
            <person name="Bono J.L."/>
            <person name="Parker C.T."/>
            <person name="Strachan N.J.C."/>
            <person name="Forbes K.J."/>
        </authorList>
    </citation>
    <scope>NUCLEOTIDE SEQUENCE</scope>
    <source>
        <strain evidence="14">NCTC 13004</strain>
    </source>
</reference>
<evidence type="ECO:0000256" key="10">
    <source>
        <dbReference type="ARBA" id="ARBA00023136"/>
    </source>
</evidence>
<organism evidence="14">
    <name type="scientific">Campylobacter lanienae NCTC 13004</name>
    <dbReference type="NCBI Taxonomy" id="1031753"/>
    <lineage>
        <taxon>Bacteria</taxon>
        <taxon>Pseudomonadati</taxon>
        <taxon>Campylobacterota</taxon>
        <taxon>Epsilonproteobacteria</taxon>
        <taxon>Campylobacterales</taxon>
        <taxon>Campylobacteraceae</taxon>
        <taxon>Campylobacter</taxon>
    </lineage>
</organism>
<evidence type="ECO:0000313" key="14">
    <source>
        <dbReference type="EMBL" id="ARQ97054.1"/>
    </source>
</evidence>
<dbReference type="KEGG" id="clx:CLAN_0285"/>
<feature type="transmembrane region" description="Helical" evidence="11">
    <location>
        <begin position="125"/>
        <end position="146"/>
    </location>
</feature>
<accession>A0A1X9SLG7</accession>
<dbReference type="GO" id="GO:0046872">
    <property type="term" value="F:metal ion binding"/>
    <property type="evidence" value="ECO:0007669"/>
    <property type="project" value="UniProtKB-KW"/>
</dbReference>
<comment type="subcellular location">
    <subcellularLocation>
        <location evidence="1">Membrane</location>
        <topology evidence="1">Multi-pass membrane protein</topology>
    </subcellularLocation>
</comment>
<dbReference type="Pfam" id="PF00033">
    <property type="entry name" value="Cytochrome_B"/>
    <property type="match status" value="1"/>
</dbReference>
<dbReference type="Proteomes" id="UP000202031">
    <property type="component" value="Chromosome"/>
</dbReference>
<keyword evidence="2" id="KW-0813">Transport</keyword>
<dbReference type="RefSeq" id="WP_086304975.1">
    <property type="nucleotide sequence ID" value="NZ_CP015578.1"/>
</dbReference>
<dbReference type="GeneID" id="46920755"/>
<keyword evidence="10 11" id="KW-0472">Membrane</keyword>
<dbReference type="AlphaFoldDB" id="A0A1X9SLG7"/>
<gene>
    <name evidence="14" type="primary">petB</name>
    <name evidence="14" type="ORF">CLAN_0285</name>
</gene>
<dbReference type="GO" id="GO:0022904">
    <property type="term" value="P:respiratory electron transport chain"/>
    <property type="evidence" value="ECO:0007669"/>
    <property type="project" value="InterPro"/>
</dbReference>
<dbReference type="InterPro" id="IPR036150">
    <property type="entry name" value="Cyt_b/b6_C_sf"/>
</dbReference>
<dbReference type="PANTHER" id="PTHR19271">
    <property type="entry name" value="CYTOCHROME B"/>
    <property type="match status" value="1"/>
</dbReference>
<dbReference type="PROSITE" id="PS51002">
    <property type="entry name" value="CYTB_NTER"/>
    <property type="match status" value="1"/>
</dbReference>
<dbReference type="InterPro" id="IPR048259">
    <property type="entry name" value="Cytochrome_b_N_euk/bac"/>
</dbReference>
<evidence type="ECO:0000256" key="5">
    <source>
        <dbReference type="ARBA" id="ARBA00022692"/>
    </source>
</evidence>
<dbReference type="SUPFAM" id="SSF81342">
    <property type="entry name" value="Transmembrane di-heme cytochromes"/>
    <property type="match status" value="1"/>
</dbReference>
<keyword evidence="7" id="KW-0249">Electron transport</keyword>
<dbReference type="PROSITE" id="PS51003">
    <property type="entry name" value="CYTB_CTER"/>
    <property type="match status" value="1"/>
</dbReference>
<dbReference type="SUPFAM" id="SSF81648">
    <property type="entry name" value="a domain/subunit of cytochrome bc1 complex (Ubiquinol-cytochrome c reductase)"/>
    <property type="match status" value="1"/>
</dbReference>
<dbReference type="GO" id="GO:0016491">
    <property type="term" value="F:oxidoreductase activity"/>
    <property type="evidence" value="ECO:0007669"/>
    <property type="project" value="UniProtKB-KW"/>
</dbReference>
<evidence type="ECO:0000256" key="8">
    <source>
        <dbReference type="ARBA" id="ARBA00022989"/>
    </source>
</evidence>
<dbReference type="GO" id="GO:0016020">
    <property type="term" value="C:membrane"/>
    <property type="evidence" value="ECO:0007669"/>
    <property type="project" value="UniProtKB-SubCell"/>
</dbReference>
<dbReference type="CDD" id="cd00284">
    <property type="entry name" value="Cytochrome_b_N"/>
    <property type="match status" value="1"/>
</dbReference>
<evidence type="ECO:0000256" key="4">
    <source>
        <dbReference type="ARBA" id="ARBA00022660"/>
    </source>
</evidence>
<dbReference type="EC" id="1.10.2.2" evidence="14"/>
<feature type="transmembrane region" description="Helical" evidence="11">
    <location>
        <begin position="355"/>
        <end position="375"/>
    </location>
</feature>
<sequence>MAHITKATSVRDWFDQRIALTKLWNVLAGQYWIPKNINFLWAMGVILTVLFTLLFISGLLLLMYYKPDANLAFDSVNYTIMKEVEYGWLWRHIHAVAASVIFLIIYIHAFVGIYYGSYKKGREMIWISGMLLFLIFSAEAFSGYMLPWGQMSYWAAQVITQLFGGIPFIGGALVEWIRGDYAVSDPTLTRFFMLHVCLLPIVIIMVIGLHFYTLRVPHVNNLEGEEIDFELEAEKYLKGDTINSKVIPFWPGFLSKDFFYVSLFMIFFFYLVSFHFNFAMDPINFDPANAAKTPTHIYPEWYFLWQYEILRGFFFDIGPLKAADIGALAMAFAGISLLFMPLYDRSDVVAPAHKRKGFCVWFWLLIIDLIILTVYGKLPPTGFNAWIGFFASIGYLALLLVVLPIITIKERKANK</sequence>
<evidence type="ECO:0000256" key="7">
    <source>
        <dbReference type="ARBA" id="ARBA00022982"/>
    </source>
</evidence>
<feature type="transmembrane region" description="Helical" evidence="11">
    <location>
        <begin position="301"/>
        <end position="319"/>
    </location>
</feature>
<evidence type="ECO:0000259" key="12">
    <source>
        <dbReference type="PROSITE" id="PS51002"/>
    </source>
</evidence>
<evidence type="ECO:0000256" key="2">
    <source>
        <dbReference type="ARBA" id="ARBA00022448"/>
    </source>
</evidence>
<evidence type="ECO:0000259" key="13">
    <source>
        <dbReference type="PROSITE" id="PS51003"/>
    </source>
</evidence>
<keyword evidence="3" id="KW-0349">Heme</keyword>
<feature type="transmembrane region" description="Helical" evidence="11">
    <location>
        <begin position="93"/>
        <end position="113"/>
    </location>
</feature>
<feature type="transmembrane region" description="Helical" evidence="11">
    <location>
        <begin position="387"/>
        <end position="408"/>
    </location>
</feature>
<feature type="transmembrane region" description="Helical" evidence="11">
    <location>
        <begin position="39"/>
        <end position="65"/>
    </location>
</feature>